<organism evidence="2 4">
    <name type="scientific">Duganella violaceipulchra</name>
    <dbReference type="NCBI Taxonomy" id="2849652"/>
    <lineage>
        <taxon>Bacteria</taxon>
        <taxon>Pseudomonadati</taxon>
        <taxon>Pseudomonadota</taxon>
        <taxon>Betaproteobacteria</taxon>
        <taxon>Burkholderiales</taxon>
        <taxon>Oxalobacteraceae</taxon>
        <taxon>Telluria group</taxon>
        <taxon>Duganella</taxon>
    </lineage>
</organism>
<proteinExistence type="predicted"/>
<keyword evidence="1" id="KW-1133">Transmembrane helix</keyword>
<reference evidence="2" key="1">
    <citation type="submission" date="2021-07" db="EMBL/GenBank/DDBJ databases">
        <title>Characterization of violacein-producing bacteria and related species.</title>
        <authorList>
            <person name="Wilson H.S."/>
            <person name="De Leon M.E."/>
        </authorList>
    </citation>
    <scope>NUCLEOTIDE SEQUENCE</scope>
    <source>
        <strain evidence="2">HSC-15S17</strain>
    </source>
</reference>
<sequence length="105" mass="11123">MQVARAQQPIAAATVSLIAWVLCVAAFLPPLNKYIVGSVPLVILAGLGIAVSLVLHLVFIGMSAKLLGRSPVLWVLICLCLLPVASIAGLILFEWFSDQENQASV</sequence>
<comment type="caution">
    <text evidence="2">The sequence shown here is derived from an EMBL/GenBank/DDBJ whole genome shotgun (WGS) entry which is preliminary data.</text>
</comment>
<evidence type="ECO:0000256" key="1">
    <source>
        <dbReference type="SAM" id="Phobius"/>
    </source>
</evidence>
<feature type="transmembrane region" description="Helical" evidence="1">
    <location>
        <begin position="72"/>
        <end position="96"/>
    </location>
</feature>
<dbReference type="EMBL" id="JAHTGR010000019">
    <property type="protein sequence ID" value="MBV6324625.1"/>
    <property type="molecule type" value="Genomic_DNA"/>
</dbReference>
<keyword evidence="5" id="KW-1185">Reference proteome</keyword>
<dbReference type="Proteomes" id="UP001155901">
    <property type="component" value="Unassembled WGS sequence"/>
</dbReference>
<reference evidence="3" key="2">
    <citation type="submission" date="2022-03" db="EMBL/GenBank/DDBJ databases">
        <title>Genome Encyclopedia of Bacteria and Archaea VI: Functional Genomics of Type Strains.</title>
        <authorList>
            <person name="Whitman W."/>
        </authorList>
    </citation>
    <scope>NUCLEOTIDE SEQUENCE</scope>
    <source>
        <strain evidence="3">HSC-15S17</strain>
    </source>
</reference>
<accession>A0AA41LAU2</accession>
<evidence type="ECO:0000313" key="5">
    <source>
        <dbReference type="Proteomes" id="UP001162889"/>
    </source>
</evidence>
<keyword evidence="1" id="KW-0812">Transmembrane</keyword>
<evidence type="ECO:0000313" key="4">
    <source>
        <dbReference type="Proteomes" id="UP001155901"/>
    </source>
</evidence>
<dbReference type="Proteomes" id="UP001162889">
    <property type="component" value="Unassembled WGS sequence"/>
</dbReference>
<feature type="transmembrane region" description="Helical" evidence="1">
    <location>
        <begin position="9"/>
        <end position="28"/>
    </location>
</feature>
<feature type="transmembrane region" description="Helical" evidence="1">
    <location>
        <begin position="34"/>
        <end position="60"/>
    </location>
</feature>
<keyword evidence="1" id="KW-0472">Membrane</keyword>
<protein>
    <submittedName>
        <fullName evidence="2">Uncharacterized protein</fullName>
    </submittedName>
</protein>
<dbReference type="AlphaFoldDB" id="A0AA41LAU2"/>
<dbReference type="EMBL" id="JALJZU010000007">
    <property type="protein sequence ID" value="MCP2009930.1"/>
    <property type="molecule type" value="Genomic_DNA"/>
</dbReference>
<evidence type="ECO:0000313" key="2">
    <source>
        <dbReference type="EMBL" id="MBV6324625.1"/>
    </source>
</evidence>
<gene>
    <name evidence="2" type="ORF">KVP70_27220</name>
    <name evidence="3" type="ORF">L1274_003662</name>
</gene>
<name>A0AA41LAU2_9BURK</name>
<evidence type="ECO:0000313" key="3">
    <source>
        <dbReference type="EMBL" id="MCP2009930.1"/>
    </source>
</evidence>
<dbReference type="RefSeq" id="WP_217945548.1">
    <property type="nucleotide sequence ID" value="NZ_JAHTGR010000019.1"/>
</dbReference>